<organism evidence="4 5">
    <name type="scientific">Dyella lipolytica</name>
    <dbReference type="NCBI Taxonomy" id="1867835"/>
    <lineage>
        <taxon>Bacteria</taxon>
        <taxon>Pseudomonadati</taxon>
        <taxon>Pseudomonadota</taxon>
        <taxon>Gammaproteobacteria</taxon>
        <taxon>Lysobacterales</taxon>
        <taxon>Rhodanobacteraceae</taxon>
        <taxon>Dyella</taxon>
    </lineage>
</organism>
<dbReference type="SUPFAM" id="SSF53254">
    <property type="entry name" value="Phosphoglycerate mutase-like"/>
    <property type="match status" value="1"/>
</dbReference>
<dbReference type="EMBL" id="JADIKG010000008">
    <property type="protein sequence ID" value="MFK2872151.1"/>
    <property type="molecule type" value="Genomic_DNA"/>
</dbReference>
<evidence type="ECO:0000256" key="2">
    <source>
        <dbReference type="ARBA" id="ARBA00022801"/>
    </source>
</evidence>
<dbReference type="Gene3D" id="3.40.50.1240">
    <property type="entry name" value="Phosphoglycerate mutase-like"/>
    <property type="match status" value="2"/>
</dbReference>
<sequence>MNPSARVQSRAIGFLLCVLLGLSGTAKAVDTQNAGDLQLVIVLSRHGVRSPTAKPGSLDVFSSKPWPAWPVPAGYLTPHGKQLMAMMGSWYRAYYANAGLLPLDGCVASPSLYVVADDEERTLESAHGLMDGFDPNCAIEVHPSPKNGPDALFSHDFTHASDADRAEAMAAVLGRIGGDPKRLALANAGLLDQMQTVLLGCQSGTCTPAQTAGKKILLDQDSSIAPAHGDGLLSIKSPLHNASTFAENFFLEYAEGMPMSDVAWGRISSLQLGQLLTLHATYSDIGLRTPIIARSYAGHLATRILATLQQRADVKPTAEAIGSNKAKIVFLVGHDTNIETLAGLLDLHWMLAEQPADPTSTGGALVFELRREKGTDHYNVRAYYVSQSMEQMRESSMLDLKHPPELAPIFIPGCSPATPGYGCPLNRFAGLVKQANQSSAHQ</sequence>
<proteinExistence type="inferred from homology"/>
<accession>A0ABW8IQE5</accession>
<comment type="similarity">
    <text evidence="1">Belongs to the histidine acid phosphatase family.</text>
</comment>
<gene>
    <name evidence="4" type="ORF">ISP13_01300</name>
</gene>
<evidence type="ECO:0000256" key="1">
    <source>
        <dbReference type="ARBA" id="ARBA00005375"/>
    </source>
</evidence>
<keyword evidence="5" id="KW-1185">Reference proteome</keyword>
<dbReference type="CDD" id="cd07061">
    <property type="entry name" value="HP_HAP_like"/>
    <property type="match status" value="1"/>
</dbReference>
<keyword evidence="2" id="KW-0378">Hydrolase</keyword>
<reference evidence="4 5" key="1">
    <citation type="submission" date="2020-10" db="EMBL/GenBank/DDBJ databases">
        <title>Phylogeny of dyella-like bacteria.</title>
        <authorList>
            <person name="Fu J."/>
        </authorList>
    </citation>
    <scope>NUCLEOTIDE SEQUENCE [LARGE SCALE GENOMIC DNA]</scope>
    <source>
        <strain evidence="4 5">DHOB07</strain>
    </source>
</reference>
<dbReference type="RefSeq" id="WP_284395129.1">
    <property type="nucleotide sequence ID" value="NZ_BSNQ01000002.1"/>
</dbReference>
<dbReference type="InterPro" id="IPR000560">
    <property type="entry name" value="His_Pase_clade-2"/>
</dbReference>
<comment type="caution">
    <text evidence="4">The sequence shown here is derived from an EMBL/GenBank/DDBJ whole genome shotgun (WGS) entry which is preliminary data.</text>
</comment>
<evidence type="ECO:0000313" key="4">
    <source>
        <dbReference type="EMBL" id="MFK2872151.1"/>
    </source>
</evidence>
<protein>
    <submittedName>
        <fullName evidence="4">Histidine-type phosphatase</fullName>
    </submittedName>
</protein>
<dbReference type="PROSITE" id="PS00616">
    <property type="entry name" value="HIS_ACID_PHOSPHAT_1"/>
    <property type="match status" value="1"/>
</dbReference>
<dbReference type="Proteomes" id="UP001620405">
    <property type="component" value="Unassembled WGS sequence"/>
</dbReference>
<dbReference type="InterPro" id="IPR050645">
    <property type="entry name" value="Histidine_acid_phosphatase"/>
</dbReference>
<dbReference type="PANTHER" id="PTHR11567">
    <property type="entry name" value="ACID PHOSPHATASE-RELATED"/>
    <property type="match status" value="1"/>
</dbReference>
<feature type="signal peptide" evidence="3">
    <location>
        <begin position="1"/>
        <end position="28"/>
    </location>
</feature>
<evidence type="ECO:0000313" key="5">
    <source>
        <dbReference type="Proteomes" id="UP001620405"/>
    </source>
</evidence>
<name>A0ABW8IQE5_9GAMM</name>
<feature type="chain" id="PRO_5046559990" evidence="3">
    <location>
        <begin position="29"/>
        <end position="442"/>
    </location>
</feature>
<keyword evidence="3" id="KW-0732">Signal</keyword>
<dbReference type="Pfam" id="PF00328">
    <property type="entry name" value="His_Phos_2"/>
    <property type="match status" value="2"/>
</dbReference>
<dbReference type="InterPro" id="IPR029033">
    <property type="entry name" value="His_PPase_superfam"/>
</dbReference>
<dbReference type="PANTHER" id="PTHR11567:SF110">
    <property type="entry name" value="2-PHOSPHOXYLOSE PHOSPHATASE 1"/>
    <property type="match status" value="1"/>
</dbReference>
<evidence type="ECO:0000256" key="3">
    <source>
        <dbReference type="SAM" id="SignalP"/>
    </source>
</evidence>
<dbReference type="InterPro" id="IPR033379">
    <property type="entry name" value="Acid_Pase_AS"/>
</dbReference>